<evidence type="ECO:0000313" key="5">
    <source>
        <dbReference type="Proteomes" id="UP000290848"/>
    </source>
</evidence>
<feature type="coiled-coil region" evidence="1">
    <location>
        <begin position="1972"/>
        <end position="2006"/>
    </location>
</feature>
<feature type="chain" id="PRO_5020297597" evidence="2">
    <location>
        <begin position="23"/>
        <end position="2008"/>
    </location>
</feature>
<feature type="domain" description="Peptidase S74" evidence="3">
    <location>
        <begin position="1894"/>
        <end position="1993"/>
    </location>
</feature>
<dbReference type="EMBL" id="RXOC01000014">
    <property type="protein sequence ID" value="RXF67864.1"/>
    <property type="molecule type" value="Genomic_DNA"/>
</dbReference>
<keyword evidence="1" id="KW-0175">Coiled coil</keyword>
<proteinExistence type="predicted"/>
<evidence type="ECO:0000256" key="2">
    <source>
        <dbReference type="SAM" id="SignalP"/>
    </source>
</evidence>
<dbReference type="InterPro" id="IPR030392">
    <property type="entry name" value="S74_ICA"/>
</dbReference>
<dbReference type="Pfam" id="PF13884">
    <property type="entry name" value="Peptidase_S74"/>
    <property type="match status" value="1"/>
</dbReference>
<reference evidence="4 5" key="1">
    <citation type="submission" date="2018-12" db="EMBL/GenBank/DDBJ databases">
        <title>The Draft Genome Sequence of the Soil Bacterium Pedobacter tournemirensis R1.</title>
        <authorList>
            <person name="He J."/>
        </authorList>
    </citation>
    <scope>NUCLEOTIDE SEQUENCE [LARGE SCALE GENOMIC DNA]</scope>
    <source>
        <strain evidence="4 5">R1</strain>
    </source>
</reference>
<keyword evidence="2" id="KW-0732">Signal</keyword>
<sequence length="2008" mass="211232">MNVCRFYSLVLFFVFCCLNANGQTLRQFNGLFSVTAVKSLGNNQYEIVGNFADNSSTFSASQALASDRIIDASGNTFEIVTITSIVGVKISTVSLDLAGGKYPIIGAGLIYRPTSNKYPLISSNTPSNPLSSALNTATISIDSDLPAFQAGNTLPGLTYKLGDAILLSTDSKVYRLSANGWVQVTSIATKYNSTLASIPVEAAGSVIKFYKDGKYYISDGSAWNLVTTATALPSIPKFGDVYYETGEKKLYMLADGGTTGGGAQWMPITSSGIPGGGTGDFPTDPKPGDLFFNTDNNTLYLFDATYAWVEVSTNGSTPAGYSNPDPMSVYVKEGQLFYNSSDAQLYVYNGTEWIPVGNKLADGQILVGNSYNIATAVPLSGDATITNTGKLTINDKAITDAKLDKTNIPLSGFGNPTADIQMGDGTTNYRITNLKQPSAATDAVNRTYVDGLLANPSNFALTYNNFYVGNALNKAISTPKSNISLSGFGNPTTNISMNGFRLTNLPNPPTAGSDAVSKDYVDNAISNKTVFPININLTRAMVLVGNDQDQAGMVEKFDIPVSDFGAAKKDVSLGAFKITNLATPTLGTDAVNKDYVDNKVLSSTNIALGNGNFLVGNSLGKAIETTKNLIPLSGFGAAAADVSLGSFKITNLATPVGDNDAANKKFVEDLFKAPGNILALPSGNLFVGNATGKAEATLKNAIPVSGFGKATAPVYMGDAITQYTISNLANPMDAQDAATKAYVDLKIANPSSITLANNHILVGNVANQAEAIAKTSVPITDFGAAAQNLSLGNFNITNVRDPVDDGDAVNKKYLTTQLSSVGNLLALPSGQMFVGNLSGKATATAKNAISLSDFGPVTKDLSLLNFKITALADPTADQEAATKKYVDSKTGTITVTPPTTPVTGSTYYNTTEKKLYVYDGTKWIPVNNQLPTGQLYLGDASGNAAAVAKNTIPLSGFGAPETDIAFGTHKITGLADPTTDQEAATKKYVDSKTGIITVTPPTTPVTGSTYYNTTEKKLYVYDGTKWIPVNSQLPTGQLYVGDASGNASAAAKNTISLSEFGVVTKDLPLANFKITGLGVPTTDLDAANKKYVDDLLSGINNLLLLPKGNMLVGDASGKAASVAKSAIPLSGFGDAEANISLGTGSNNYKVINLADPTADLDAANKKYVDSKVGTVTVTPPTTPVTGSTYYNTTEKKLYVYDGTKWIPVNSQLPTDQLYVGDASGNAAAVAKTTISLSDFGTVNKDLPLANFKITNLADPGSDLDAANKKYVDSKVGSVITTPPTTPTTGSTYYNTTEKKLYVYDGTKWIPVNSQLPTGQLYVGDATGNAAATAKNTIPLSGFGTPDADIAFGAHKITGLADPTADQEAATKKYVDGKVGSVITTPPTTPTTGSTYYNTTENKLYVYDGTKWIPVNSQLPTGQLYVGDASGNAAAAAKNTISLSDFGPVNKDLPLSSFKITGLADPTADQEAATKKYVDSKTGIITVTPPTTPVTGSTYYNTTEKKLYVYDGTKWIPVNSQLPTGQLYVGDATGNASAAEKNTISLSEFGIVTKDLPLANFKITGLGIPTTDLDAANKKYVDDLLSGINNLLLLPKGNMLVGDASGKAASVAKSAIPLSGFGDAEANISLGTGSNNYKVINLADPTADLDAANKKYVDSKVGTVTVTPPTTPVTGSTYYNTTEKKLYVYDGTKWIPVNSQLPTGQLYVGDASGNAAAVEKSVVSLSEFGSVNKDLPLSNFKITTLADPTADQDAANKKYVDAQVLNAKAAPIGANTLLGNNTASDAAPQALIPAQVKAMLALNNVDNTTDASKNVYSATKLTTPITINGVTFDGSTNITVPGDNLGNHTASQNIKTLSYSISQDGTDGRGLSFESSGSGVFAQDVTIKGNLYTPSDARLKTNIETLTNVLEKIDKMRGVAFEYKDQRKYAKGPKIGVIAQELQKVYPNMVSKGQDGYLKVDYTQLTAVLIQAVKEQQQRMIEQQLEINELKSRLDRQQQQINSILKKLE</sequence>
<accession>A0A4Q0M4M6</accession>
<dbReference type="Proteomes" id="UP000290848">
    <property type="component" value="Unassembled WGS sequence"/>
</dbReference>
<evidence type="ECO:0000256" key="1">
    <source>
        <dbReference type="SAM" id="Coils"/>
    </source>
</evidence>
<feature type="signal peptide" evidence="2">
    <location>
        <begin position="1"/>
        <end position="22"/>
    </location>
</feature>
<organism evidence="4 5">
    <name type="scientific">Arcticibacter tournemirensis</name>
    <dbReference type="NCBI Taxonomy" id="699437"/>
    <lineage>
        <taxon>Bacteria</taxon>
        <taxon>Pseudomonadati</taxon>
        <taxon>Bacteroidota</taxon>
        <taxon>Sphingobacteriia</taxon>
        <taxon>Sphingobacteriales</taxon>
        <taxon>Sphingobacteriaceae</taxon>
        <taxon>Arcticibacter</taxon>
    </lineage>
</organism>
<evidence type="ECO:0000313" key="4">
    <source>
        <dbReference type="EMBL" id="RXF67864.1"/>
    </source>
</evidence>
<dbReference type="PROSITE" id="PS51688">
    <property type="entry name" value="ICA"/>
    <property type="match status" value="1"/>
</dbReference>
<name>A0A4Q0M4M6_9SPHI</name>
<gene>
    <name evidence="4" type="ORF">EKH83_17590</name>
</gene>
<evidence type="ECO:0000259" key="3">
    <source>
        <dbReference type="PROSITE" id="PS51688"/>
    </source>
</evidence>
<comment type="caution">
    <text evidence="4">The sequence shown here is derived from an EMBL/GenBank/DDBJ whole genome shotgun (WGS) entry which is preliminary data.</text>
</comment>
<protein>
    <submittedName>
        <fullName evidence="4">Tail fiber domain-containing protein</fullName>
    </submittedName>
</protein>